<reference evidence="3 4" key="2">
    <citation type="journal article" date="2021" name="Genomics">
        <title>High-quality reference genome for Clonorchis sinensis.</title>
        <authorList>
            <person name="Young N.D."/>
            <person name="Stroehlein A.J."/>
            <person name="Kinkar L."/>
            <person name="Wang T."/>
            <person name="Sohn W.M."/>
            <person name="Chang B.C.H."/>
            <person name="Kaur P."/>
            <person name="Weisz D."/>
            <person name="Dudchenko O."/>
            <person name="Aiden E.L."/>
            <person name="Korhonen P.K."/>
            <person name="Gasser R.B."/>
        </authorList>
    </citation>
    <scope>NUCLEOTIDE SEQUENCE [LARGE SCALE GENOMIC DNA]</scope>
    <source>
        <strain evidence="3">Cs-k2</strain>
    </source>
</reference>
<evidence type="ECO:0000256" key="2">
    <source>
        <dbReference type="SAM" id="Phobius"/>
    </source>
</evidence>
<sequence>MVLMEYHKREDDDLFRNCLFLFFYAVSLIWMTLACGQTTIVVLPSCFGFVQSFSSANVYYLMFSRENPAFTIKTESPTTLIGGQQQTSSNGPCAIALQIPTSKTLETLAIHVNRAKAYQTDGDTKKRHPVDITLRFLYRTTGVNFKPLHEISISRTGAKNQYEQIQNWPENTTVVYITTGQVKTEVGKTHLDLSLTLTPVYRCLYDQYSFQMVIVALTTSGGRPEHAVRFNRNYMICVRPSKSAPNPVGLCISRSLRCDSHYNCPPETEGVYKDEPKDFSVCRRPEKRKSINWHVVYSLLVAFFTLAMLFSIVFFAVDCRCQTWKKLMRRIQARRNQTDIASVMSDSEIPLAPPYYESIETVPVRTSTCGLCPRTPTPMGRRQTIYESPPSYTRDIIDDTGVAPNFLRRFYSRHQRHEEGYSVSSSYIQPPGYRNFTSPLFGPRTEDPPTLPSWTESVDRNDTERTTTDPPSYRAVLTRMDETTRASSVTCVNVHHPSG</sequence>
<feature type="transmembrane region" description="Helical" evidence="2">
    <location>
        <begin position="14"/>
        <end position="33"/>
    </location>
</feature>
<gene>
    <name evidence="3" type="ORF">CSKR_109121</name>
</gene>
<reference evidence="3 4" key="1">
    <citation type="journal article" date="2018" name="Biotechnol. Adv.">
        <title>Improved genomic resources and new bioinformatic workflow for the carcinogenic parasite Clonorchis sinensis: Biotechnological implications.</title>
        <authorList>
            <person name="Wang D."/>
            <person name="Korhonen P.K."/>
            <person name="Gasser R.B."/>
            <person name="Young N.D."/>
        </authorList>
    </citation>
    <scope>NUCLEOTIDE SEQUENCE [LARGE SCALE GENOMIC DNA]</scope>
    <source>
        <strain evidence="3">Cs-k2</strain>
    </source>
</reference>
<name>A0A3R7JWU7_CLOSI</name>
<keyword evidence="2" id="KW-0812">Transmembrane</keyword>
<feature type="transmembrane region" description="Helical" evidence="2">
    <location>
        <begin position="293"/>
        <end position="317"/>
    </location>
</feature>
<dbReference type="OrthoDB" id="6235417at2759"/>
<comment type="caution">
    <text evidence="3">The sequence shown here is derived from an EMBL/GenBank/DDBJ whole genome shotgun (WGS) entry which is preliminary data.</text>
</comment>
<evidence type="ECO:0000313" key="4">
    <source>
        <dbReference type="Proteomes" id="UP000286415"/>
    </source>
</evidence>
<keyword evidence="2" id="KW-1133">Transmembrane helix</keyword>
<proteinExistence type="predicted"/>
<feature type="compositionally biased region" description="Basic and acidic residues" evidence="1">
    <location>
        <begin position="457"/>
        <end position="467"/>
    </location>
</feature>
<dbReference type="EMBL" id="NIRI02000042">
    <property type="protein sequence ID" value="KAG5451640.1"/>
    <property type="molecule type" value="Genomic_DNA"/>
</dbReference>
<accession>A0A3R7JWU7</accession>
<protein>
    <submittedName>
        <fullName evidence="3">Uncharacterized protein</fullName>
    </submittedName>
</protein>
<feature type="region of interest" description="Disordered" evidence="1">
    <location>
        <begin position="436"/>
        <end position="471"/>
    </location>
</feature>
<dbReference type="InParanoid" id="A0A3R7JWU7"/>
<keyword evidence="4" id="KW-1185">Reference proteome</keyword>
<keyword evidence="2" id="KW-0472">Membrane</keyword>
<evidence type="ECO:0000256" key="1">
    <source>
        <dbReference type="SAM" id="MobiDB-lite"/>
    </source>
</evidence>
<organism evidence="3 4">
    <name type="scientific">Clonorchis sinensis</name>
    <name type="common">Chinese liver fluke</name>
    <dbReference type="NCBI Taxonomy" id="79923"/>
    <lineage>
        <taxon>Eukaryota</taxon>
        <taxon>Metazoa</taxon>
        <taxon>Spiralia</taxon>
        <taxon>Lophotrochozoa</taxon>
        <taxon>Platyhelminthes</taxon>
        <taxon>Trematoda</taxon>
        <taxon>Digenea</taxon>
        <taxon>Opisthorchiida</taxon>
        <taxon>Opisthorchiata</taxon>
        <taxon>Opisthorchiidae</taxon>
        <taxon>Clonorchis</taxon>
    </lineage>
</organism>
<dbReference type="AlphaFoldDB" id="A0A3R7JWU7"/>
<evidence type="ECO:0000313" key="3">
    <source>
        <dbReference type="EMBL" id="KAG5451640.1"/>
    </source>
</evidence>
<dbReference type="Proteomes" id="UP000286415">
    <property type="component" value="Unassembled WGS sequence"/>
</dbReference>